<keyword evidence="4 6" id="KW-1133">Transmembrane helix</keyword>
<comment type="similarity">
    <text evidence="2">Belongs to the Cold-regulated 413 protein family.</text>
</comment>
<keyword evidence="5 6" id="KW-0472">Membrane</keyword>
<name>A0A1J3FJA7_NOCCA</name>
<dbReference type="PANTHER" id="PTHR33596">
    <property type="entry name" value="COLD-REGULATED 413 PLASMA MEMBRANE PROTEIN 2"/>
    <property type="match status" value="1"/>
</dbReference>
<keyword evidence="3 6" id="KW-0812">Transmembrane</keyword>
<dbReference type="EMBL" id="GEVK01011044">
    <property type="protein sequence ID" value="JAU41788.1"/>
    <property type="molecule type" value="Transcribed_RNA"/>
</dbReference>
<evidence type="ECO:0000256" key="6">
    <source>
        <dbReference type="SAM" id="Phobius"/>
    </source>
</evidence>
<dbReference type="GO" id="GO:0016020">
    <property type="term" value="C:membrane"/>
    <property type="evidence" value="ECO:0007669"/>
    <property type="project" value="UniProtKB-SubCell"/>
</dbReference>
<reference evidence="7" key="1">
    <citation type="submission" date="2016-07" db="EMBL/GenBank/DDBJ databases">
        <title>De novo transcriptome assembly of four accessions of the metal hyperaccumulator plant Noccaea caerulescens.</title>
        <authorList>
            <person name="Blande D."/>
            <person name="Halimaa P."/>
            <person name="Tervahauta A.I."/>
            <person name="Aarts M.G."/>
            <person name="Karenlampi S.O."/>
        </authorList>
    </citation>
    <scope>NUCLEOTIDE SEQUENCE</scope>
</reference>
<evidence type="ECO:0000256" key="4">
    <source>
        <dbReference type="ARBA" id="ARBA00022989"/>
    </source>
</evidence>
<feature type="transmembrane region" description="Helical" evidence="6">
    <location>
        <begin position="57"/>
        <end position="74"/>
    </location>
</feature>
<sequence length="190" mass="22047">MEEFEYLNELQVAAEKLIQSYGFRDMVTLFLKWVVSFAAIVVMILDRTKWKSTNMFTSLLAPYLFVSLPLVIFQFFRTEFGKWIALVTVVLRLFLPNKFHELAESVEIPSATLLLILAAPNDIVESFRDNLRMRDVANVCLFTSCYLLDKHTKACGGYKNSFTQKDKITCTICLYLLLVYPIWSTFAYLF</sequence>
<evidence type="ECO:0000313" key="7">
    <source>
        <dbReference type="EMBL" id="JAU41788.1"/>
    </source>
</evidence>
<accession>A0A1J3FJA7</accession>
<evidence type="ECO:0000256" key="2">
    <source>
        <dbReference type="ARBA" id="ARBA00005852"/>
    </source>
</evidence>
<feature type="transmembrane region" description="Helical" evidence="6">
    <location>
        <begin position="168"/>
        <end position="189"/>
    </location>
</feature>
<organism evidence="7">
    <name type="scientific">Noccaea caerulescens</name>
    <name type="common">Alpine penny-cress</name>
    <name type="synonym">Thlaspi caerulescens</name>
    <dbReference type="NCBI Taxonomy" id="107243"/>
    <lineage>
        <taxon>Eukaryota</taxon>
        <taxon>Viridiplantae</taxon>
        <taxon>Streptophyta</taxon>
        <taxon>Embryophyta</taxon>
        <taxon>Tracheophyta</taxon>
        <taxon>Spermatophyta</taxon>
        <taxon>Magnoliopsida</taxon>
        <taxon>eudicotyledons</taxon>
        <taxon>Gunneridae</taxon>
        <taxon>Pentapetalae</taxon>
        <taxon>rosids</taxon>
        <taxon>malvids</taxon>
        <taxon>Brassicales</taxon>
        <taxon>Brassicaceae</taxon>
        <taxon>Coluteocarpeae</taxon>
        <taxon>Noccaea</taxon>
    </lineage>
</organism>
<dbReference type="InterPro" id="IPR008892">
    <property type="entry name" value="COR413"/>
</dbReference>
<evidence type="ECO:0008006" key="8">
    <source>
        <dbReference type="Google" id="ProtNLM"/>
    </source>
</evidence>
<evidence type="ECO:0000256" key="1">
    <source>
        <dbReference type="ARBA" id="ARBA00004141"/>
    </source>
</evidence>
<gene>
    <name evidence="7" type="ORF">LC_TR7428_c22_g1_i1_g.26191</name>
</gene>
<evidence type="ECO:0000256" key="3">
    <source>
        <dbReference type="ARBA" id="ARBA00022692"/>
    </source>
</evidence>
<proteinExistence type="inferred from homology"/>
<feature type="transmembrane region" description="Helical" evidence="6">
    <location>
        <begin position="26"/>
        <end position="45"/>
    </location>
</feature>
<evidence type="ECO:0000256" key="5">
    <source>
        <dbReference type="ARBA" id="ARBA00023136"/>
    </source>
</evidence>
<protein>
    <recommendedName>
        <fullName evidence="8">Cold-regulated 413 plasma membrane protein 2</fullName>
    </recommendedName>
</protein>
<comment type="subcellular location">
    <subcellularLocation>
        <location evidence="1">Membrane</location>
        <topology evidence="1">Multi-pass membrane protein</topology>
    </subcellularLocation>
</comment>
<dbReference type="PANTHER" id="PTHR33596:SF1">
    <property type="entry name" value="COLD-REGULATED 413 PLASMA MEMBRANE PROTEIN 1-RELATED"/>
    <property type="match status" value="1"/>
</dbReference>
<dbReference type="Pfam" id="PF05562">
    <property type="entry name" value="WCOR413"/>
    <property type="match status" value="1"/>
</dbReference>
<dbReference type="AlphaFoldDB" id="A0A1J3FJA7"/>